<keyword evidence="3 4" id="KW-0732">Signal</keyword>
<dbReference type="InterPro" id="IPR018389">
    <property type="entry name" value="DctP_fam"/>
</dbReference>
<dbReference type="AlphaFoldDB" id="A0A853F8B9"/>
<feature type="chain" id="PRO_5032672384" evidence="4">
    <location>
        <begin position="26"/>
        <end position="334"/>
    </location>
</feature>
<keyword evidence="2" id="KW-0813">Transport</keyword>
<comment type="similarity">
    <text evidence="1">Belongs to the bacterial solute-binding protein 7 family.</text>
</comment>
<dbReference type="GO" id="GO:0055085">
    <property type="term" value="P:transmembrane transport"/>
    <property type="evidence" value="ECO:0007669"/>
    <property type="project" value="InterPro"/>
</dbReference>
<evidence type="ECO:0000313" key="6">
    <source>
        <dbReference type="Proteomes" id="UP000580517"/>
    </source>
</evidence>
<evidence type="ECO:0000256" key="4">
    <source>
        <dbReference type="SAM" id="SignalP"/>
    </source>
</evidence>
<dbReference type="NCBIfam" id="NF037995">
    <property type="entry name" value="TRAP_S1"/>
    <property type="match status" value="1"/>
</dbReference>
<dbReference type="Pfam" id="PF03480">
    <property type="entry name" value="DctP"/>
    <property type="match status" value="1"/>
</dbReference>
<name>A0A853F8B9_9BURK</name>
<dbReference type="PANTHER" id="PTHR33376">
    <property type="match status" value="1"/>
</dbReference>
<gene>
    <name evidence="5" type="primary">dctP</name>
    <name evidence="5" type="ORF">H0A68_08315</name>
</gene>
<accession>A0A853F8B9</accession>
<reference evidence="5 6" key="1">
    <citation type="submission" date="2020-07" db="EMBL/GenBank/DDBJ databases">
        <title>Taxonomic revisions and descriptions of new bacterial species based on genomic comparisons in the high-G+C-content subgroup of the family Alcaligenaceae.</title>
        <authorList>
            <person name="Szabo A."/>
            <person name="Felfoldi T."/>
        </authorList>
    </citation>
    <scope>NUCLEOTIDE SEQUENCE [LARGE SCALE GENOMIC DNA]</scope>
    <source>
        <strain evidence="5 6">DSM 25264</strain>
    </source>
</reference>
<dbReference type="Proteomes" id="UP000580517">
    <property type="component" value="Unassembled WGS sequence"/>
</dbReference>
<evidence type="ECO:0000256" key="3">
    <source>
        <dbReference type="ARBA" id="ARBA00022729"/>
    </source>
</evidence>
<dbReference type="GO" id="GO:0015740">
    <property type="term" value="P:C4-dicarboxylate transport"/>
    <property type="evidence" value="ECO:0007669"/>
    <property type="project" value="TreeGrafter"/>
</dbReference>
<keyword evidence="6" id="KW-1185">Reference proteome</keyword>
<evidence type="ECO:0000256" key="2">
    <source>
        <dbReference type="ARBA" id="ARBA00022448"/>
    </source>
</evidence>
<proteinExistence type="inferred from homology"/>
<sequence length="334" mass="36909">MALSKCLLVAAAVSAGMTASMNADAITLKLAHQWPQAESDYVIATAIKFAQEVEKKSNGDIKIQFFPAESLVKASNTHTALKNGTVDLSIYPYIYAAGAIPEMNLVLMPGIWKSHDDVFRFRNTEPWKKIEAKAEAYGFKTLCWIQISGGVASTGKPIDSDADVAGEKVRAAGKYMSYALQQAKASTVSMPSSENYNAMQMGLLDAVWTSSSSFGAYRLYEVSKYYVSPEKYSIYYTIDPIAISMKTWKKLTPEQQQILAEVGKSLEESALEGARKEDSRVAALFASHGVKVSQMSLESWNKWHALFEQHAFPKFKKDNPSSADLLDEMLALYK</sequence>
<dbReference type="EMBL" id="JACCEW010000002">
    <property type="protein sequence ID" value="NYT36875.1"/>
    <property type="molecule type" value="Genomic_DNA"/>
</dbReference>
<feature type="signal peptide" evidence="4">
    <location>
        <begin position="1"/>
        <end position="25"/>
    </location>
</feature>
<evidence type="ECO:0000313" key="5">
    <source>
        <dbReference type="EMBL" id="NYT36875.1"/>
    </source>
</evidence>
<organism evidence="5 6">
    <name type="scientific">Allopusillimonas soli</name>
    <dbReference type="NCBI Taxonomy" id="659016"/>
    <lineage>
        <taxon>Bacteria</taxon>
        <taxon>Pseudomonadati</taxon>
        <taxon>Pseudomonadota</taxon>
        <taxon>Betaproteobacteria</taxon>
        <taxon>Burkholderiales</taxon>
        <taxon>Alcaligenaceae</taxon>
        <taxon>Allopusillimonas</taxon>
    </lineage>
</organism>
<dbReference type="PANTHER" id="PTHR33376:SF7">
    <property type="entry name" value="C4-DICARBOXYLATE-BINDING PROTEIN DCTB"/>
    <property type="match status" value="1"/>
</dbReference>
<protein>
    <submittedName>
        <fullName evidence="5">TRAP transporter substrate-binding protein DctP</fullName>
    </submittedName>
</protein>
<dbReference type="Gene3D" id="3.40.190.170">
    <property type="entry name" value="Bacterial extracellular solute-binding protein, family 7"/>
    <property type="match status" value="1"/>
</dbReference>
<evidence type="ECO:0000256" key="1">
    <source>
        <dbReference type="ARBA" id="ARBA00009023"/>
    </source>
</evidence>
<comment type="caution">
    <text evidence="5">The sequence shown here is derived from an EMBL/GenBank/DDBJ whole genome shotgun (WGS) entry which is preliminary data.</text>
</comment>
<dbReference type="RefSeq" id="WP_129968803.1">
    <property type="nucleotide sequence ID" value="NZ_JACCEW010000002.1"/>
</dbReference>
<dbReference type="InterPro" id="IPR038404">
    <property type="entry name" value="TRAP_DctP_sf"/>
</dbReference>
<dbReference type="OrthoDB" id="8673861at2"/>